<accession>U5H291</accession>
<dbReference type="EnsemblFungi" id="MVLG_01481T0">
    <property type="protein sequence ID" value="MVLG_01481T0"/>
    <property type="gene ID" value="MVLG_01481"/>
</dbReference>
<dbReference type="AlphaFoldDB" id="U5H291"/>
<dbReference type="EMBL" id="AEIJ01000142">
    <property type="status" value="NOT_ANNOTATED_CDS"/>
    <property type="molecule type" value="Genomic_DNA"/>
</dbReference>
<sequence>MLYEVITLGGQGYALTTEDGDGSWITSTVGSRYEHDSHRPYAEDDDDSIDSDHY</sequence>
<protein>
    <submittedName>
        <fullName evidence="2 3">Uncharacterized protein</fullName>
    </submittedName>
</protein>
<reference evidence="2 4" key="3">
    <citation type="journal article" date="2015" name="BMC Genomics">
        <title>Sex and parasites: genomic and transcriptomic analysis of Microbotryum lychnidis-dioicae, the biotrophic and plant-castrating anther smut fungus.</title>
        <authorList>
            <person name="Perlin M.H."/>
            <person name="Amselem J."/>
            <person name="Fontanillas E."/>
            <person name="Toh S.S."/>
            <person name="Chen Z."/>
            <person name="Goldberg J."/>
            <person name="Duplessis S."/>
            <person name="Henrissat B."/>
            <person name="Young S."/>
            <person name="Zeng Q."/>
            <person name="Aguileta G."/>
            <person name="Petit E."/>
            <person name="Badouin H."/>
            <person name="Andrews J."/>
            <person name="Razeeq D."/>
            <person name="Gabaldon T."/>
            <person name="Quesneville H."/>
            <person name="Giraud T."/>
            <person name="Hood M.E."/>
            <person name="Schultz D.J."/>
            <person name="Cuomo C.A."/>
        </authorList>
    </citation>
    <scope>NUCLEOTIDE SEQUENCE [LARGE SCALE GENOMIC DNA]</scope>
    <source>
        <strain evidence="2">P1A1 Lamole</strain>
        <strain evidence="4">p1A1 Lamole</strain>
    </source>
</reference>
<dbReference type="InParanoid" id="U5H291"/>
<evidence type="ECO:0000256" key="1">
    <source>
        <dbReference type="SAM" id="MobiDB-lite"/>
    </source>
</evidence>
<proteinExistence type="predicted"/>
<dbReference type="HOGENOM" id="CLU_3052126_0_0_1"/>
<reference evidence="3" key="4">
    <citation type="submission" date="2015-06" db="UniProtKB">
        <authorList>
            <consortium name="EnsemblFungi"/>
        </authorList>
    </citation>
    <scope>IDENTIFICATION</scope>
</reference>
<evidence type="ECO:0000313" key="3">
    <source>
        <dbReference type="EnsemblFungi" id="MVLG_01481T0"/>
    </source>
</evidence>
<organism evidence="2">
    <name type="scientific">Microbotryum lychnidis-dioicae (strain p1A1 Lamole / MvSl-1064)</name>
    <name type="common">Anther smut fungus</name>
    <dbReference type="NCBI Taxonomy" id="683840"/>
    <lineage>
        <taxon>Eukaryota</taxon>
        <taxon>Fungi</taxon>
        <taxon>Dikarya</taxon>
        <taxon>Basidiomycota</taxon>
        <taxon>Pucciniomycotina</taxon>
        <taxon>Microbotryomycetes</taxon>
        <taxon>Microbotryales</taxon>
        <taxon>Microbotryaceae</taxon>
        <taxon>Microbotryum</taxon>
    </lineage>
</organism>
<evidence type="ECO:0000313" key="4">
    <source>
        <dbReference type="Proteomes" id="UP000017200"/>
    </source>
</evidence>
<reference evidence="4" key="1">
    <citation type="submission" date="2010-11" db="EMBL/GenBank/DDBJ databases">
        <title>The genome sequence of Microbotryum violaceum strain p1A1 Lamole.</title>
        <authorList>
            <person name="Cuomo C."/>
            <person name="Perlin M."/>
            <person name="Young S.K."/>
            <person name="Zeng Q."/>
            <person name="Gargeya S."/>
            <person name="Alvarado L."/>
            <person name="Berlin A."/>
            <person name="Chapman S.B."/>
            <person name="Chen Z."/>
            <person name="Freedman E."/>
            <person name="Gellesch M."/>
            <person name="Goldberg J."/>
            <person name="Griggs A."/>
            <person name="Gujja S."/>
            <person name="Heilman E."/>
            <person name="Heiman D."/>
            <person name="Howarth C."/>
            <person name="Mehta T."/>
            <person name="Neiman D."/>
            <person name="Pearson M."/>
            <person name="Roberts A."/>
            <person name="Saif S."/>
            <person name="Shea T."/>
            <person name="Shenoy N."/>
            <person name="Sisk P."/>
            <person name="Stolte C."/>
            <person name="Sykes S."/>
            <person name="White J."/>
            <person name="Yandava C."/>
            <person name="Haas B."/>
            <person name="Nusbaum C."/>
            <person name="Birren B."/>
        </authorList>
    </citation>
    <scope>NUCLEOTIDE SEQUENCE [LARGE SCALE GENOMIC DNA]</scope>
    <source>
        <strain evidence="4">p1A1 Lamole</strain>
    </source>
</reference>
<name>U5H291_USTV1</name>
<evidence type="ECO:0000313" key="2">
    <source>
        <dbReference type="EMBL" id="KDE08214.1"/>
    </source>
</evidence>
<feature type="compositionally biased region" description="Acidic residues" evidence="1">
    <location>
        <begin position="43"/>
        <end position="54"/>
    </location>
</feature>
<gene>
    <name evidence="2" type="ORF">MVLG_01481</name>
</gene>
<reference evidence="2" key="2">
    <citation type="submission" date="2010-11" db="EMBL/GenBank/DDBJ databases">
        <authorList>
            <consortium name="The Broad Institute Genome Sequencing Platform"/>
            <person name="Earl A."/>
            <person name="Ward D."/>
            <person name="Feldgarden M."/>
            <person name="Gevers D."/>
            <person name="Butler R."/>
            <person name="Young S.K."/>
            <person name="Zeng Q."/>
            <person name="Gargeya S."/>
            <person name="Fitzgerald M."/>
            <person name="Haas B."/>
            <person name="Abouelleil A."/>
            <person name="Alvarado L."/>
            <person name="Arachchi H.M."/>
            <person name="Berlin A."/>
            <person name="Brown A."/>
            <person name="Chapman S.B."/>
            <person name="Chen Z."/>
            <person name="Dunbar C."/>
            <person name="Freedman E."/>
            <person name="Gearin G."/>
            <person name="Gellesch M."/>
            <person name="Goldberg J."/>
            <person name="Griggs A."/>
            <person name="Gujja S."/>
            <person name="Heilman E."/>
            <person name="Heiman D."/>
            <person name="Howarth C."/>
            <person name="Larson L."/>
            <person name="Lui A."/>
            <person name="MacDonald P.J.P."/>
            <person name="Mehta T."/>
            <person name="Montmayeur A."/>
            <person name="Murphy C."/>
            <person name="Neiman D."/>
            <person name="Pearson M."/>
            <person name="Priest M."/>
            <person name="Roberts A."/>
            <person name="Saif S."/>
            <person name="Shea T."/>
            <person name="Shenoy N."/>
            <person name="Sisk P."/>
            <person name="Stolte C."/>
            <person name="Sykes S."/>
            <person name="White J."/>
            <person name="Yandava C."/>
            <person name="Wortman J."/>
            <person name="Nusbaum C."/>
            <person name="Birren B."/>
        </authorList>
    </citation>
    <scope>NUCLEOTIDE SEQUENCE</scope>
    <source>
        <strain evidence="2">P1A1 Lamole</strain>
    </source>
</reference>
<keyword evidence="4" id="KW-1185">Reference proteome</keyword>
<dbReference type="EMBL" id="GL541651">
    <property type="protein sequence ID" value="KDE08214.1"/>
    <property type="molecule type" value="Genomic_DNA"/>
</dbReference>
<feature type="region of interest" description="Disordered" evidence="1">
    <location>
        <begin position="34"/>
        <end position="54"/>
    </location>
</feature>
<dbReference type="Proteomes" id="UP000017200">
    <property type="component" value="Unassembled WGS sequence"/>
</dbReference>